<dbReference type="EMBL" id="MQVS01000008">
    <property type="protein sequence ID" value="OKL51298.1"/>
    <property type="molecule type" value="Genomic_DNA"/>
</dbReference>
<dbReference type="AlphaFoldDB" id="A0A1Q5PUQ1"/>
<feature type="compositionally biased region" description="Polar residues" evidence="3">
    <location>
        <begin position="332"/>
        <end position="343"/>
    </location>
</feature>
<name>A0A1Q5PUQ1_9ACTO</name>
<gene>
    <name evidence="5" type="ORF">BSZ40_08295</name>
</gene>
<keyword evidence="6" id="KW-1185">Reference proteome</keyword>
<dbReference type="RefSeq" id="WP_073825162.1">
    <property type="nucleotide sequence ID" value="NZ_MQVS01000008.1"/>
</dbReference>
<comment type="subunit">
    <text evidence="2">Part of the Csm effector complex that includes Cas10, Csm2, Csm3, Csm4 and Csm5.</text>
</comment>
<dbReference type="GO" id="GO:0051607">
    <property type="term" value="P:defense response to virus"/>
    <property type="evidence" value="ECO:0007669"/>
    <property type="project" value="UniProtKB-KW"/>
</dbReference>
<evidence type="ECO:0000259" key="4">
    <source>
        <dbReference type="Pfam" id="PF03787"/>
    </source>
</evidence>
<feature type="region of interest" description="Disordered" evidence="3">
    <location>
        <begin position="19"/>
        <end position="40"/>
    </location>
</feature>
<proteinExistence type="predicted"/>
<reference evidence="6" key="1">
    <citation type="submission" date="2016-12" db="EMBL/GenBank/DDBJ databases">
        <authorList>
            <person name="Meng X."/>
        </authorList>
    </citation>
    <scope>NUCLEOTIDE SEQUENCE [LARGE SCALE GENOMIC DNA]</scope>
    <source>
        <strain evidence="6">DSM 20732</strain>
    </source>
</reference>
<feature type="domain" description="CRISPR type III-associated protein" evidence="4">
    <location>
        <begin position="12"/>
        <end position="242"/>
    </location>
</feature>
<accession>A0A1Q5PUQ1</accession>
<dbReference type="InParanoid" id="A0A1Q5PUQ1"/>
<comment type="caution">
    <text evidence="5">The sequence shown here is derived from an EMBL/GenBank/DDBJ whole genome shotgun (WGS) entry which is preliminary data.</text>
</comment>
<protein>
    <recommendedName>
        <fullName evidence="4">CRISPR type III-associated protein domain-containing protein</fullName>
    </recommendedName>
</protein>
<organism evidence="5 6">
    <name type="scientific">Buchananella hordeovulneris</name>
    <dbReference type="NCBI Taxonomy" id="52770"/>
    <lineage>
        <taxon>Bacteria</taxon>
        <taxon>Bacillati</taxon>
        <taxon>Actinomycetota</taxon>
        <taxon>Actinomycetes</taxon>
        <taxon>Actinomycetales</taxon>
        <taxon>Actinomycetaceae</taxon>
        <taxon>Buchananella</taxon>
    </lineage>
</organism>
<evidence type="ECO:0000313" key="6">
    <source>
        <dbReference type="Proteomes" id="UP000185612"/>
    </source>
</evidence>
<dbReference type="PANTHER" id="PTHR35579:SF3">
    <property type="entry name" value="CRISPR SYSTEM CMS ENDORIBONUCLEASE CSM3"/>
    <property type="match status" value="1"/>
</dbReference>
<dbReference type="Proteomes" id="UP000185612">
    <property type="component" value="Unassembled WGS sequence"/>
</dbReference>
<sequence length="580" mass="62938">MSVNRYELEIRLRTTSPLHSGGVDEVADRSQKERKRAGELAEVECTPRRFARDGAGRAVLTGRSIKGALRAACAQLFPEAEKMRERVFGKESQQGHGQGGDAGWGALLQFHPILLGETQTETDLMLRTGIAVDRHWGAVADGALFQHEVLPTNRELTLRITAEVGASSTAQDEHKVAAAGFRERRGRDQTLEDYLAHARGKFDPDLLDDVAVQFTFAQIIAALATERVAFGGRKGAGWGRVELAEPGSWKCTRVDVASLHGLQALLRGEPEAVELQVPQDTAGLQPLRFKIAWHSPTGILVAATPPKASADSTPPPTEKDAVPTEPLLAWQTSSRQSGESNQDAAKPAPLVLPGSSVRGALRSRASRIARTILAARESLEHPDWSATDVHTQLRQDAPLVRDLFGDTTRRGAVTVLETLANPVSRERWVTVSHNAGDRWTGGVAIGAFYKETYPLPQWNDIVIEVDPLRLPAGTLPDENSAWTDRRRAALCLLGLVLAELATGSLPLGSRVTRGLGEVEVKAVTLENWPSGESLLGGSRLEIAQKLLKCLQGLEVVGRPDVQEVAGWASYLWPERRTGDA</sequence>
<dbReference type="Pfam" id="PF03787">
    <property type="entry name" value="RAMPs"/>
    <property type="match status" value="2"/>
</dbReference>
<feature type="compositionally biased region" description="Basic and acidic residues" evidence="3">
    <location>
        <begin position="26"/>
        <end position="40"/>
    </location>
</feature>
<dbReference type="PANTHER" id="PTHR35579">
    <property type="entry name" value="CRISPR SYSTEM CMS ENDORIBONUCLEASE CSM3"/>
    <property type="match status" value="1"/>
</dbReference>
<dbReference type="STRING" id="52770.BSZ40_08295"/>
<evidence type="ECO:0000256" key="1">
    <source>
        <dbReference type="ARBA" id="ARBA00023118"/>
    </source>
</evidence>
<keyword evidence="1" id="KW-0051">Antiviral defense</keyword>
<dbReference type="InterPro" id="IPR052216">
    <property type="entry name" value="CRISPR_Csm3_endoribonuclease"/>
</dbReference>
<evidence type="ECO:0000256" key="3">
    <source>
        <dbReference type="SAM" id="MobiDB-lite"/>
    </source>
</evidence>
<feature type="region of interest" description="Disordered" evidence="3">
    <location>
        <begin position="332"/>
        <end position="353"/>
    </location>
</feature>
<evidence type="ECO:0000313" key="5">
    <source>
        <dbReference type="EMBL" id="OKL51298.1"/>
    </source>
</evidence>
<evidence type="ECO:0000256" key="2">
    <source>
        <dbReference type="ARBA" id="ARBA00093789"/>
    </source>
</evidence>
<dbReference type="OrthoDB" id="5242922at2"/>
<dbReference type="InterPro" id="IPR005537">
    <property type="entry name" value="RAMP_III_fam"/>
</dbReference>
<dbReference type="CDD" id="cd09726">
    <property type="entry name" value="RAMP_I_III"/>
    <property type="match status" value="1"/>
</dbReference>
<feature type="domain" description="CRISPR type III-associated protein" evidence="4">
    <location>
        <begin position="351"/>
        <end position="519"/>
    </location>
</feature>